<proteinExistence type="inferred from homology"/>
<accession>A0A4Q7UZN7</accession>
<evidence type="ECO:0000313" key="12">
    <source>
        <dbReference type="Proteomes" id="UP000291591"/>
    </source>
</evidence>
<feature type="binding site" evidence="10">
    <location>
        <position position="91"/>
    </location>
    <ligand>
        <name>Na(+)</name>
        <dbReference type="ChEBI" id="CHEBI:29101"/>
        <note>structural</note>
    </ligand>
</feature>
<organism evidence="11 12">
    <name type="scientific">Pseudonocardia sediminis</name>
    <dbReference type="NCBI Taxonomy" id="1397368"/>
    <lineage>
        <taxon>Bacteria</taxon>
        <taxon>Bacillati</taxon>
        <taxon>Actinomycetota</taxon>
        <taxon>Actinomycetes</taxon>
        <taxon>Pseudonocardiales</taxon>
        <taxon>Pseudonocardiaceae</taxon>
        <taxon>Pseudonocardia</taxon>
    </lineage>
</organism>
<evidence type="ECO:0000256" key="9">
    <source>
        <dbReference type="ARBA" id="ARBA00049940"/>
    </source>
</evidence>
<dbReference type="HAMAP" id="MF_00454">
    <property type="entry name" value="FluC"/>
    <property type="match status" value="1"/>
</dbReference>
<feature type="transmembrane region" description="Helical" evidence="10">
    <location>
        <begin position="46"/>
        <end position="68"/>
    </location>
</feature>
<feature type="transmembrane region" description="Helical" evidence="10">
    <location>
        <begin position="15"/>
        <end position="34"/>
    </location>
</feature>
<comment type="function">
    <text evidence="9 10">Fluoride-specific ion channel. Important for reducing fluoride concentration in the cell, thus reducing its toxicity.</text>
</comment>
<keyword evidence="3 10" id="KW-0812">Transmembrane</keyword>
<comment type="catalytic activity">
    <reaction evidence="8">
        <text>fluoride(in) = fluoride(out)</text>
        <dbReference type="Rhea" id="RHEA:76159"/>
        <dbReference type="ChEBI" id="CHEBI:17051"/>
    </reaction>
    <physiologicalReaction direction="left-to-right" evidence="8">
        <dbReference type="Rhea" id="RHEA:76160"/>
    </physiologicalReaction>
</comment>
<evidence type="ECO:0000313" key="11">
    <source>
        <dbReference type="EMBL" id="RZT86614.1"/>
    </source>
</evidence>
<dbReference type="OrthoDB" id="4408652at2"/>
<comment type="activity regulation">
    <text evidence="10">Na(+) is not transported, but it plays an essential structural role and its presence is essential for fluoride channel function.</text>
</comment>
<evidence type="ECO:0000256" key="3">
    <source>
        <dbReference type="ARBA" id="ARBA00022692"/>
    </source>
</evidence>
<dbReference type="GO" id="GO:0046872">
    <property type="term" value="F:metal ion binding"/>
    <property type="evidence" value="ECO:0007669"/>
    <property type="project" value="UniProtKB-KW"/>
</dbReference>
<comment type="subcellular location">
    <subcellularLocation>
        <location evidence="1 10">Cell membrane</location>
        <topology evidence="1 10">Multi-pass membrane protein</topology>
    </subcellularLocation>
</comment>
<dbReference type="GO" id="GO:0005886">
    <property type="term" value="C:plasma membrane"/>
    <property type="evidence" value="ECO:0007669"/>
    <property type="project" value="UniProtKB-SubCell"/>
</dbReference>
<dbReference type="InterPro" id="IPR003691">
    <property type="entry name" value="FluC"/>
</dbReference>
<name>A0A4Q7UZN7_PSEST</name>
<dbReference type="Pfam" id="PF02537">
    <property type="entry name" value="CRCB"/>
    <property type="match status" value="1"/>
</dbReference>
<evidence type="ECO:0000256" key="1">
    <source>
        <dbReference type="ARBA" id="ARBA00004651"/>
    </source>
</evidence>
<dbReference type="GO" id="GO:0140114">
    <property type="term" value="P:cellular detoxification of fluoride"/>
    <property type="evidence" value="ECO:0007669"/>
    <property type="project" value="UniProtKB-UniRule"/>
</dbReference>
<feature type="transmembrane region" description="Helical" evidence="10">
    <location>
        <begin position="80"/>
        <end position="98"/>
    </location>
</feature>
<evidence type="ECO:0000256" key="6">
    <source>
        <dbReference type="ARBA" id="ARBA00023303"/>
    </source>
</evidence>
<keyword evidence="10" id="KW-0915">Sodium</keyword>
<dbReference type="GO" id="GO:0062054">
    <property type="term" value="F:fluoride channel activity"/>
    <property type="evidence" value="ECO:0007669"/>
    <property type="project" value="UniProtKB-UniRule"/>
</dbReference>
<keyword evidence="10" id="KW-0479">Metal-binding</keyword>
<keyword evidence="5 10" id="KW-0472">Membrane</keyword>
<keyword evidence="10" id="KW-0406">Ion transport</keyword>
<evidence type="ECO:0000256" key="4">
    <source>
        <dbReference type="ARBA" id="ARBA00022989"/>
    </source>
</evidence>
<comment type="caution">
    <text evidence="11">The sequence shown here is derived from an EMBL/GenBank/DDBJ whole genome shotgun (WGS) entry which is preliminary data.</text>
</comment>
<feature type="binding site" evidence="10">
    <location>
        <position position="88"/>
    </location>
    <ligand>
        <name>Na(+)</name>
        <dbReference type="ChEBI" id="CHEBI:29101"/>
        <note>structural</note>
    </ligand>
</feature>
<dbReference type="AlphaFoldDB" id="A0A4Q7UZN7"/>
<evidence type="ECO:0000256" key="2">
    <source>
        <dbReference type="ARBA" id="ARBA00022475"/>
    </source>
</evidence>
<dbReference type="Proteomes" id="UP000291591">
    <property type="component" value="Unassembled WGS sequence"/>
</dbReference>
<feature type="transmembrane region" description="Helical" evidence="10">
    <location>
        <begin position="110"/>
        <end position="134"/>
    </location>
</feature>
<keyword evidence="12" id="KW-1185">Reference proteome</keyword>
<dbReference type="EMBL" id="SHKL01000001">
    <property type="protein sequence ID" value="RZT86614.1"/>
    <property type="molecule type" value="Genomic_DNA"/>
</dbReference>
<keyword evidence="2 10" id="KW-1003">Cell membrane</keyword>
<dbReference type="PANTHER" id="PTHR28259:SF1">
    <property type="entry name" value="FLUORIDE EXPORT PROTEIN 1-RELATED"/>
    <property type="match status" value="1"/>
</dbReference>
<keyword evidence="6 10" id="KW-0407">Ion channel</keyword>
<reference evidence="11 12" key="1">
    <citation type="submission" date="2019-02" db="EMBL/GenBank/DDBJ databases">
        <title>Sequencing the genomes of 1000 actinobacteria strains.</title>
        <authorList>
            <person name="Klenk H.-P."/>
        </authorList>
    </citation>
    <scope>NUCLEOTIDE SEQUENCE [LARGE SCALE GENOMIC DNA]</scope>
    <source>
        <strain evidence="11 12">DSM 45779</strain>
    </source>
</reference>
<evidence type="ECO:0000256" key="10">
    <source>
        <dbReference type="HAMAP-Rule" id="MF_00454"/>
    </source>
</evidence>
<dbReference type="PANTHER" id="PTHR28259">
    <property type="entry name" value="FLUORIDE EXPORT PROTEIN 1-RELATED"/>
    <property type="match status" value="1"/>
</dbReference>
<keyword evidence="4 10" id="KW-1133">Transmembrane helix</keyword>
<comment type="similarity">
    <text evidence="7 10">Belongs to the fluoride channel Fluc/FEX (TC 1.A.43) family.</text>
</comment>
<sequence length="141" mass="14464">MEGERGRGHAPPRRSALLGVIALGGVIGAEARYGLGLAWPHTPDRFPWSTLVINVSGCLLMGVLMVVITEKVAPHPLVRPLLGVGVLGGYTTFSTYAVEAVQAVDAGRAWVALGYVVATPVLAVLAVAAGAAAARSLVRAS</sequence>
<dbReference type="RefSeq" id="WP_130290883.1">
    <property type="nucleotide sequence ID" value="NZ_SHKL01000001.1"/>
</dbReference>
<gene>
    <name evidence="10" type="primary">fluC</name>
    <name evidence="10" type="synonym">crcB</name>
    <name evidence="11" type="ORF">EV383_3511</name>
</gene>
<keyword evidence="10" id="KW-0813">Transport</keyword>
<evidence type="ECO:0000256" key="5">
    <source>
        <dbReference type="ARBA" id="ARBA00023136"/>
    </source>
</evidence>
<evidence type="ECO:0000256" key="7">
    <source>
        <dbReference type="ARBA" id="ARBA00035120"/>
    </source>
</evidence>
<protein>
    <recommendedName>
        <fullName evidence="10">Fluoride-specific ion channel FluC</fullName>
    </recommendedName>
</protein>
<evidence type="ECO:0000256" key="8">
    <source>
        <dbReference type="ARBA" id="ARBA00035585"/>
    </source>
</evidence>
<dbReference type="NCBIfam" id="TIGR00494">
    <property type="entry name" value="crcB"/>
    <property type="match status" value="1"/>
</dbReference>